<dbReference type="Pfam" id="PF08240">
    <property type="entry name" value="ADH_N"/>
    <property type="match status" value="1"/>
</dbReference>
<dbReference type="Pfam" id="PF00107">
    <property type="entry name" value="ADH_zinc_N"/>
    <property type="match status" value="1"/>
</dbReference>
<dbReference type="PANTHER" id="PTHR48106">
    <property type="entry name" value="QUINONE OXIDOREDUCTASE PIG3-RELATED"/>
    <property type="match status" value="1"/>
</dbReference>
<dbReference type="InterPro" id="IPR013154">
    <property type="entry name" value="ADH-like_N"/>
</dbReference>
<dbReference type="OrthoDB" id="515228at2759"/>
<name>A0A6P6TCG8_COFAR</name>
<dbReference type="AlphaFoldDB" id="A0A6P6TCG8"/>
<sequence length="401" mass="44185">MSDSSISRRESSRKRKAAQCSLGSGVDKPIPAASAANKQTMTAVFIERAGGPNALVPQEVACPEPKLNAYEVLIRVAYIGVNRLDLEQRLEGLKGTDGKRFCPGLECSGVIEAVGEKVRHKVGDSVCAFLDSGGYTEKIVLPSWRVLCTPPDMDLRNAACLPEAAYTGWSALSRANLGQGKTILMQIHESCGDVAVFAIQMAKYLRAKVFAAADSLKKQEFYKTLGADKCFNYRNADFVSLVQRQARETGGIDVVLDSWAINLRKNLKILCNGGLLLYVDVHGFSLEVLQIDSLMSKNANIQVLCRSDKSIDSIQELKASVWPAICAGHVKPFIYECYPLSQAAKAHKAMERKYFFQRMLSALGPWTSKLERHVYTGMVEKCVTGKILLRVDSIEEVKRHS</sequence>
<evidence type="ECO:0000313" key="5">
    <source>
        <dbReference type="Proteomes" id="UP001652660"/>
    </source>
</evidence>
<evidence type="ECO:0000256" key="1">
    <source>
        <dbReference type="ARBA" id="ARBA00022857"/>
    </source>
</evidence>
<dbReference type="PANTHER" id="PTHR48106:SF8">
    <property type="entry name" value="OS02G0805600 PROTEIN"/>
    <property type="match status" value="1"/>
</dbReference>
<evidence type="ECO:0000256" key="3">
    <source>
        <dbReference type="SAM" id="MobiDB-lite"/>
    </source>
</evidence>
<proteinExistence type="predicted"/>
<keyword evidence="1" id="KW-0521">NADP</keyword>
<evidence type="ECO:0000313" key="6">
    <source>
        <dbReference type="RefSeq" id="XP_027076138.1"/>
    </source>
</evidence>
<dbReference type="GO" id="GO:0016651">
    <property type="term" value="F:oxidoreductase activity, acting on NAD(P)H"/>
    <property type="evidence" value="ECO:0007669"/>
    <property type="project" value="TreeGrafter"/>
</dbReference>
<dbReference type="Proteomes" id="UP001652660">
    <property type="component" value="Chromosome 7c"/>
</dbReference>
<evidence type="ECO:0000256" key="2">
    <source>
        <dbReference type="ARBA" id="ARBA00023002"/>
    </source>
</evidence>
<gene>
    <name evidence="6" type="primary">LOC113699970</name>
    <name evidence="7" type="synonym">LOC113699971</name>
</gene>
<evidence type="ECO:0000313" key="7">
    <source>
        <dbReference type="RefSeq" id="XP_027076145.1"/>
    </source>
</evidence>
<dbReference type="InterPro" id="IPR020843">
    <property type="entry name" value="ER"/>
</dbReference>
<feature type="region of interest" description="Disordered" evidence="3">
    <location>
        <begin position="1"/>
        <end position="23"/>
    </location>
</feature>
<dbReference type="SMART" id="SM00829">
    <property type="entry name" value="PKS_ER"/>
    <property type="match status" value="1"/>
</dbReference>
<dbReference type="InterPro" id="IPR013149">
    <property type="entry name" value="ADH-like_C"/>
</dbReference>
<dbReference type="RefSeq" id="XP_027076138.1">
    <property type="nucleotide sequence ID" value="XM_027220337.1"/>
</dbReference>
<dbReference type="InterPro" id="IPR011032">
    <property type="entry name" value="GroES-like_sf"/>
</dbReference>
<dbReference type="Proteomes" id="UP001652660">
    <property type="component" value="Chromosome 7e"/>
</dbReference>
<dbReference type="Gene3D" id="3.40.50.720">
    <property type="entry name" value="NAD(P)-binding Rossmann-like Domain"/>
    <property type="match status" value="1"/>
</dbReference>
<accession>A0A6P6TCG8</accession>
<protein>
    <submittedName>
        <fullName evidence="6 7">Quinone oxidoreductase-like isoform X1</fullName>
    </submittedName>
</protein>
<reference evidence="6 7" key="2">
    <citation type="submission" date="2025-04" db="UniProtKB">
        <authorList>
            <consortium name="RefSeq"/>
        </authorList>
    </citation>
    <scope>IDENTIFICATION</scope>
    <source>
        <tissue evidence="6 7">Leaves</tissue>
    </source>
</reference>
<dbReference type="RefSeq" id="XP_027076145.1">
    <property type="nucleotide sequence ID" value="XM_027220344.1"/>
</dbReference>
<dbReference type="SUPFAM" id="SSF51735">
    <property type="entry name" value="NAD(P)-binding Rossmann-fold domains"/>
    <property type="match status" value="1"/>
</dbReference>
<dbReference type="GeneID" id="113699970"/>
<dbReference type="Gene3D" id="3.90.180.10">
    <property type="entry name" value="Medium-chain alcohol dehydrogenases, catalytic domain"/>
    <property type="match status" value="1"/>
</dbReference>
<feature type="compositionally biased region" description="Basic and acidic residues" evidence="3">
    <location>
        <begin position="1"/>
        <end position="10"/>
    </location>
</feature>
<feature type="domain" description="Enoyl reductase (ER)" evidence="4">
    <location>
        <begin position="50"/>
        <end position="353"/>
    </location>
</feature>
<reference evidence="5" key="1">
    <citation type="journal article" date="2025" name="Foods">
        <title>Unveiling the Microbial Signatures of Arabica Coffee Cherries: Insights into Ripeness Specific Diversity, Functional Traits, and Implications for Quality and Safety.</title>
        <authorList>
            <consortium name="RefSeq"/>
            <person name="Tenea G.N."/>
            <person name="Cifuentes V."/>
            <person name="Reyes P."/>
            <person name="Cevallos-Vallejos M."/>
        </authorList>
    </citation>
    <scope>NUCLEOTIDE SEQUENCE [LARGE SCALE GENOMIC DNA]</scope>
</reference>
<dbReference type="InterPro" id="IPR036291">
    <property type="entry name" value="NAD(P)-bd_dom_sf"/>
</dbReference>
<evidence type="ECO:0000259" key="4">
    <source>
        <dbReference type="SMART" id="SM00829"/>
    </source>
</evidence>
<keyword evidence="5" id="KW-1185">Reference proteome</keyword>
<organism evidence="5 6">
    <name type="scientific">Coffea arabica</name>
    <name type="common">Arabian coffee</name>
    <dbReference type="NCBI Taxonomy" id="13443"/>
    <lineage>
        <taxon>Eukaryota</taxon>
        <taxon>Viridiplantae</taxon>
        <taxon>Streptophyta</taxon>
        <taxon>Embryophyta</taxon>
        <taxon>Tracheophyta</taxon>
        <taxon>Spermatophyta</taxon>
        <taxon>Magnoliopsida</taxon>
        <taxon>eudicotyledons</taxon>
        <taxon>Gunneridae</taxon>
        <taxon>Pentapetalae</taxon>
        <taxon>asterids</taxon>
        <taxon>lamiids</taxon>
        <taxon>Gentianales</taxon>
        <taxon>Rubiaceae</taxon>
        <taxon>Ixoroideae</taxon>
        <taxon>Gardenieae complex</taxon>
        <taxon>Bertiereae - Coffeeae clade</taxon>
        <taxon>Coffeeae</taxon>
        <taxon>Coffea</taxon>
    </lineage>
</organism>
<dbReference type="SUPFAM" id="SSF50129">
    <property type="entry name" value="GroES-like"/>
    <property type="match status" value="1"/>
</dbReference>
<dbReference type="GO" id="GO:0070402">
    <property type="term" value="F:NADPH binding"/>
    <property type="evidence" value="ECO:0007669"/>
    <property type="project" value="TreeGrafter"/>
</dbReference>
<keyword evidence="2" id="KW-0560">Oxidoreductase</keyword>